<feature type="transmembrane region" description="Helical" evidence="7">
    <location>
        <begin position="203"/>
        <end position="222"/>
    </location>
</feature>
<gene>
    <name evidence="9" type="ORF">A6035_00375</name>
</gene>
<dbReference type="RefSeq" id="WP_108846151.1">
    <property type="nucleotide sequence ID" value="NZ_CP015449.1"/>
</dbReference>
<keyword evidence="2" id="KW-0813">Transport</keyword>
<feature type="transmembrane region" description="Helical" evidence="7">
    <location>
        <begin position="316"/>
        <end position="336"/>
    </location>
</feature>
<evidence type="ECO:0000256" key="7">
    <source>
        <dbReference type="SAM" id="Phobius"/>
    </source>
</evidence>
<protein>
    <submittedName>
        <fullName evidence="9">MFS transporter permease</fullName>
    </submittedName>
</protein>
<feature type="transmembrane region" description="Helical" evidence="7">
    <location>
        <begin position="275"/>
        <end position="296"/>
    </location>
</feature>
<dbReference type="Proteomes" id="UP000244928">
    <property type="component" value="Chromosome"/>
</dbReference>
<feature type="transmembrane region" description="Helical" evidence="7">
    <location>
        <begin position="109"/>
        <end position="129"/>
    </location>
</feature>
<dbReference type="PANTHER" id="PTHR42718">
    <property type="entry name" value="MAJOR FACILITATOR SUPERFAMILY MULTIDRUG TRANSPORTER MFSC"/>
    <property type="match status" value="1"/>
</dbReference>
<feature type="domain" description="Major facilitator superfamily (MFS) profile" evidence="8">
    <location>
        <begin position="18"/>
        <end position="469"/>
    </location>
</feature>
<dbReference type="Gene3D" id="1.20.1250.20">
    <property type="entry name" value="MFS general substrate transporter like domains"/>
    <property type="match status" value="2"/>
</dbReference>
<name>A0A2S1R3L8_9ACTN</name>
<keyword evidence="10" id="KW-1185">Reference proteome</keyword>
<dbReference type="InterPro" id="IPR020846">
    <property type="entry name" value="MFS_dom"/>
</dbReference>
<feature type="transmembrane region" description="Helical" evidence="7">
    <location>
        <begin position="53"/>
        <end position="71"/>
    </location>
</feature>
<evidence type="ECO:0000256" key="4">
    <source>
        <dbReference type="ARBA" id="ARBA00022692"/>
    </source>
</evidence>
<dbReference type="Pfam" id="PF07690">
    <property type="entry name" value="MFS_1"/>
    <property type="match status" value="1"/>
</dbReference>
<dbReference type="InterPro" id="IPR011701">
    <property type="entry name" value="MFS"/>
</dbReference>
<dbReference type="GO" id="GO:0022857">
    <property type="term" value="F:transmembrane transporter activity"/>
    <property type="evidence" value="ECO:0007669"/>
    <property type="project" value="InterPro"/>
</dbReference>
<feature type="transmembrane region" description="Helical" evidence="7">
    <location>
        <begin position="442"/>
        <end position="464"/>
    </location>
</feature>
<evidence type="ECO:0000259" key="8">
    <source>
        <dbReference type="PROSITE" id="PS50850"/>
    </source>
</evidence>
<dbReference type="AlphaFoldDB" id="A0A2S1R3L8"/>
<feature type="transmembrane region" description="Helical" evidence="7">
    <location>
        <begin position="83"/>
        <end position="103"/>
    </location>
</feature>
<accession>A0A2S1R3L8</accession>
<evidence type="ECO:0000256" key="3">
    <source>
        <dbReference type="ARBA" id="ARBA00022475"/>
    </source>
</evidence>
<keyword evidence="3" id="KW-1003">Cell membrane</keyword>
<keyword evidence="4 7" id="KW-0812">Transmembrane</keyword>
<dbReference type="OrthoDB" id="4484751at2"/>
<feature type="transmembrane region" description="Helical" evidence="7">
    <location>
        <begin position="21"/>
        <end position="47"/>
    </location>
</feature>
<feature type="transmembrane region" description="Helical" evidence="7">
    <location>
        <begin position="343"/>
        <end position="362"/>
    </location>
</feature>
<dbReference type="EMBL" id="CP015449">
    <property type="protein sequence ID" value="AWH90888.1"/>
    <property type="molecule type" value="Genomic_DNA"/>
</dbReference>
<evidence type="ECO:0000313" key="10">
    <source>
        <dbReference type="Proteomes" id="UP000244928"/>
    </source>
</evidence>
<comment type="subcellular location">
    <subcellularLocation>
        <location evidence="1">Cell membrane</location>
        <topology evidence="1">Multi-pass membrane protein</topology>
    </subcellularLocation>
</comment>
<keyword evidence="5 7" id="KW-1133">Transmembrane helix</keyword>
<evidence type="ECO:0000256" key="2">
    <source>
        <dbReference type="ARBA" id="ARBA00022448"/>
    </source>
</evidence>
<feature type="transmembrane region" description="Helical" evidence="7">
    <location>
        <begin position="368"/>
        <end position="390"/>
    </location>
</feature>
<organism evidence="9 10">
    <name type="scientific">Dietzia lutea</name>
    <dbReference type="NCBI Taxonomy" id="546160"/>
    <lineage>
        <taxon>Bacteria</taxon>
        <taxon>Bacillati</taxon>
        <taxon>Actinomycetota</taxon>
        <taxon>Actinomycetes</taxon>
        <taxon>Mycobacteriales</taxon>
        <taxon>Dietziaceae</taxon>
        <taxon>Dietzia</taxon>
    </lineage>
</organism>
<sequence length="484" mass="49289">MTAPAHDGDAVRSDENGLIAVLAFAGIVMSLSQTLVIPLLGMLPAILGTSAVNASWVVTITLLAGAVAGPVMGRLGDLYPKKYVLIGCTAVMVVGSVLCALAGSLWPMLIGRALQGVGIGVIPIGIATMREVLPVGRLAPAISLMSSSLGVGGALGLPAAAALAQYGSWQWMFWGSAALGVAIIVLMTVRLRVMPAAKPDGTLDLVGALGLATVLICLLLAVSKGADWGWGSPLTLGLLAAAAVALPAWALWVLRHPSPIVNLRVAARRPVLMTNIASVTVGMGLYAQLLIMPQILQLPAATGHGLGQSMVAMGLWSAPGGLAMMAVSPLSGRLIGTRGPKTTLVLGSLVIAVGYASGLFLMGSTWGVMIVGIIVSGGVGLAYGAMPALIMASVPTSEMGSANSVNTLMRSIGTTTSAAVLGVLLTQMSYDFEGLFVPTETGFRVGLMFGCGVTLLAAAVAATIPPPWEDEDSRAHDTTREKTV</sequence>
<evidence type="ECO:0000256" key="1">
    <source>
        <dbReference type="ARBA" id="ARBA00004651"/>
    </source>
</evidence>
<evidence type="ECO:0000256" key="6">
    <source>
        <dbReference type="ARBA" id="ARBA00023136"/>
    </source>
</evidence>
<proteinExistence type="predicted"/>
<dbReference type="KEGG" id="dlu:A6035_00375"/>
<reference evidence="9 10" key="1">
    <citation type="submission" date="2016-04" db="EMBL/GenBank/DDBJ databases">
        <title>Complete genome sequence of Dietzia lutea YIM 80766T, a strain isolated from desert soil in Egypt.</title>
        <authorList>
            <person name="Zhao J."/>
            <person name="Hu B."/>
            <person name="Geng S."/>
            <person name="Nie Y."/>
            <person name="Tang Y."/>
        </authorList>
    </citation>
    <scope>NUCLEOTIDE SEQUENCE [LARGE SCALE GENOMIC DNA]</scope>
    <source>
        <strain evidence="9 10">YIM 80766</strain>
    </source>
</reference>
<evidence type="ECO:0000313" key="9">
    <source>
        <dbReference type="EMBL" id="AWH90888.1"/>
    </source>
</evidence>
<feature type="transmembrane region" description="Helical" evidence="7">
    <location>
        <begin position="411"/>
        <end position="430"/>
    </location>
</feature>
<dbReference type="CDD" id="cd17504">
    <property type="entry name" value="MFS_MMR_MDR_like"/>
    <property type="match status" value="1"/>
</dbReference>
<dbReference type="PROSITE" id="PS50850">
    <property type="entry name" value="MFS"/>
    <property type="match status" value="1"/>
</dbReference>
<dbReference type="InterPro" id="IPR036259">
    <property type="entry name" value="MFS_trans_sf"/>
</dbReference>
<feature type="transmembrane region" description="Helical" evidence="7">
    <location>
        <begin position="234"/>
        <end position="254"/>
    </location>
</feature>
<dbReference type="SUPFAM" id="SSF103473">
    <property type="entry name" value="MFS general substrate transporter"/>
    <property type="match status" value="2"/>
</dbReference>
<feature type="transmembrane region" description="Helical" evidence="7">
    <location>
        <begin position="141"/>
        <end position="165"/>
    </location>
</feature>
<dbReference type="GO" id="GO:0005886">
    <property type="term" value="C:plasma membrane"/>
    <property type="evidence" value="ECO:0007669"/>
    <property type="project" value="UniProtKB-SubCell"/>
</dbReference>
<feature type="transmembrane region" description="Helical" evidence="7">
    <location>
        <begin position="171"/>
        <end position="191"/>
    </location>
</feature>
<keyword evidence="6 7" id="KW-0472">Membrane</keyword>
<dbReference type="PANTHER" id="PTHR42718:SF46">
    <property type="entry name" value="BLR6921 PROTEIN"/>
    <property type="match status" value="1"/>
</dbReference>
<evidence type="ECO:0000256" key="5">
    <source>
        <dbReference type="ARBA" id="ARBA00022989"/>
    </source>
</evidence>